<feature type="region of interest" description="Disordered" evidence="1">
    <location>
        <begin position="1"/>
        <end position="23"/>
    </location>
</feature>
<dbReference type="RefSeq" id="WP_387403695.1">
    <property type="nucleotide sequence ID" value="NZ_JBIAQY010000004.1"/>
</dbReference>
<organism evidence="2 3">
    <name type="scientific">Nocardia jiangxiensis</name>
    <dbReference type="NCBI Taxonomy" id="282685"/>
    <lineage>
        <taxon>Bacteria</taxon>
        <taxon>Bacillati</taxon>
        <taxon>Actinomycetota</taxon>
        <taxon>Actinomycetes</taxon>
        <taxon>Mycobacteriales</taxon>
        <taxon>Nocardiaceae</taxon>
        <taxon>Nocardia</taxon>
    </lineage>
</organism>
<proteinExistence type="predicted"/>
<dbReference type="Proteomes" id="UP001601992">
    <property type="component" value="Unassembled WGS sequence"/>
</dbReference>
<dbReference type="InterPro" id="IPR004378">
    <property type="entry name" value="F420H2_quin_Rdtase"/>
</dbReference>
<evidence type="ECO:0000313" key="2">
    <source>
        <dbReference type="EMBL" id="MFF3568792.1"/>
    </source>
</evidence>
<sequence>MRDPEVLAMSSPAPTTPAPTQSRLQRSWDATVRYLLRSRLHRIFSGKLLIITVVGRKTGREYANPVGYASYEGDLLVGTAARWRRNLRDGESVRVTLRGREIRADWEVITEEEPIVELYRIILEQNPVHGRFAGISLDADGSVNRAQLRAALAGGTAVVRLRPRDASR</sequence>
<name>A0ABW6RXN7_9NOCA</name>
<protein>
    <submittedName>
        <fullName evidence="2">Nitroreductase/quinone reductase family protein</fullName>
    </submittedName>
</protein>
<dbReference type="Pfam" id="PF04075">
    <property type="entry name" value="F420H2_quin_red"/>
    <property type="match status" value="1"/>
</dbReference>
<accession>A0ABW6RXN7</accession>
<evidence type="ECO:0000256" key="1">
    <source>
        <dbReference type="SAM" id="MobiDB-lite"/>
    </source>
</evidence>
<dbReference type="Gene3D" id="2.30.110.10">
    <property type="entry name" value="Electron Transport, Fmn-binding Protein, Chain A"/>
    <property type="match status" value="1"/>
</dbReference>
<comment type="caution">
    <text evidence="2">The sequence shown here is derived from an EMBL/GenBank/DDBJ whole genome shotgun (WGS) entry which is preliminary data.</text>
</comment>
<gene>
    <name evidence="2" type="ORF">ACFYXQ_13560</name>
</gene>
<keyword evidence="3" id="KW-1185">Reference proteome</keyword>
<dbReference type="InterPro" id="IPR012349">
    <property type="entry name" value="Split_barrel_FMN-bd"/>
</dbReference>
<reference evidence="2 3" key="1">
    <citation type="submission" date="2024-10" db="EMBL/GenBank/DDBJ databases">
        <title>The Natural Products Discovery Center: Release of the First 8490 Sequenced Strains for Exploring Actinobacteria Biosynthetic Diversity.</title>
        <authorList>
            <person name="Kalkreuter E."/>
            <person name="Kautsar S.A."/>
            <person name="Yang D."/>
            <person name="Bader C.D."/>
            <person name="Teijaro C.N."/>
            <person name="Fluegel L."/>
            <person name="Davis C.M."/>
            <person name="Simpson J.R."/>
            <person name="Lauterbach L."/>
            <person name="Steele A.D."/>
            <person name="Gui C."/>
            <person name="Meng S."/>
            <person name="Li G."/>
            <person name="Viehrig K."/>
            <person name="Ye F."/>
            <person name="Su P."/>
            <person name="Kiefer A.F."/>
            <person name="Nichols A."/>
            <person name="Cepeda A.J."/>
            <person name="Yan W."/>
            <person name="Fan B."/>
            <person name="Jiang Y."/>
            <person name="Adhikari A."/>
            <person name="Zheng C.-J."/>
            <person name="Schuster L."/>
            <person name="Cowan T.M."/>
            <person name="Smanski M.J."/>
            <person name="Chevrette M.G."/>
            <person name="De Carvalho L.P.S."/>
            <person name="Shen B."/>
        </authorList>
    </citation>
    <scope>NUCLEOTIDE SEQUENCE [LARGE SCALE GENOMIC DNA]</scope>
    <source>
        <strain evidence="2 3">NPDC002593</strain>
    </source>
</reference>
<evidence type="ECO:0000313" key="3">
    <source>
        <dbReference type="Proteomes" id="UP001601992"/>
    </source>
</evidence>
<dbReference type="EMBL" id="JBIAQY010000004">
    <property type="protein sequence ID" value="MFF3568792.1"/>
    <property type="molecule type" value="Genomic_DNA"/>
</dbReference>